<gene>
    <name evidence="2" type="ORF">SAMN05216578_10656</name>
</gene>
<reference evidence="2 3" key="1">
    <citation type="submission" date="2016-10" db="EMBL/GenBank/DDBJ databases">
        <authorList>
            <person name="de Groot N.N."/>
        </authorList>
    </citation>
    <scope>NUCLEOTIDE SEQUENCE [LARGE SCALE GENOMIC DNA]</scope>
    <source>
        <strain evidence="2 3">JCM 18415</strain>
    </source>
</reference>
<protein>
    <submittedName>
        <fullName evidence="2">Uncharacterized protein</fullName>
    </submittedName>
</protein>
<dbReference type="Proteomes" id="UP000242815">
    <property type="component" value="Unassembled WGS sequence"/>
</dbReference>
<dbReference type="AlphaFoldDB" id="A0A1I6BT16"/>
<feature type="compositionally biased region" description="Polar residues" evidence="1">
    <location>
        <begin position="20"/>
        <end position="35"/>
    </location>
</feature>
<proteinExistence type="predicted"/>
<evidence type="ECO:0000313" key="2">
    <source>
        <dbReference type="EMBL" id="SFQ84062.1"/>
    </source>
</evidence>
<dbReference type="EMBL" id="FOYD01000006">
    <property type="protein sequence ID" value="SFQ84062.1"/>
    <property type="molecule type" value="Genomic_DNA"/>
</dbReference>
<dbReference type="RefSeq" id="WP_143084176.1">
    <property type="nucleotide sequence ID" value="NZ_FOYD01000006.1"/>
</dbReference>
<evidence type="ECO:0000313" key="3">
    <source>
        <dbReference type="Proteomes" id="UP000242815"/>
    </source>
</evidence>
<organism evidence="2 3">
    <name type="scientific">Halopseudomonas formosensis</name>
    <dbReference type="NCBI Taxonomy" id="1002526"/>
    <lineage>
        <taxon>Bacteria</taxon>
        <taxon>Pseudomonadati</taxon>
        <taxon>Pseudomonadota</taxon>
        <taxon>Gammaproteobacteria</taxon>
        <taxon>Pseudomonadales</taxon>
        <taxon>Pseudomonadaceae</taxon>
        <taxon>Halopseudomonas</taxon>
    </lineage>
</organism>
<accession>A0A1I6BT16</accession>
<sequence>MGKSFLIALLLLAPGEDDSATQSAVREEGTGSSVQVVKLEPLEQEPPGTPAADLGNAAQDLGELWTE</sequence>
<name>A0A1I6BT16_9GAMM</name>
<evidence type="ECO:0000256" key="1">
    <source>
        <dbReference type="SAM" id="MobiDB-lite"/>
    </source>
</evidence>
<feature type="region of interest" description="Disordered" evidence="1">
    <location>
        <begin position="17"/>
        <end position="67"/>
    </location>
</feature>